<evidence type="ECO:0000313" key="2">
    <source>
        <dbReference type="EMBL" id="ORY71773.1"/>
    </source>
</evidence>
<organism evidence="2 3">
    <name type="scientific">Pseudomassariella vexata</name>
    <dbReference type="NCBI Taxonomy" id="1141098"/>
    <lineage>
        <taxon>Eukaryota</taxon>
        <taxon>Fungi</taxon>
        <taxon>Dikarya</taxon>
        <taxon>Ascomycota</taxon>
        <taxon>Pezizomycotina</taxon>
        <taxon>Sordariomycetes</taxon>
        <taxon>Xylariomycetidae</taxon>
        <taxon>Amphisphaeriales</taxon>
        <taxon>Pseudomassariaceae</taxon>
        <taxon>Pseudomassariella</taxon>
    </lineage>
</organism>
<dbReference type="InParanoid" id="A0A1Y2EJN1"/>
<dbReference type="EMBL" id="MCFJ01000001">
    <property type="protein sequence ID" value="ORY71773.1"/>
    <property type="molecule type" value="Genomic_DNA"/>
</dbReference>
<feature type="compositionally biased region" description="Polar residues" evidence="1">
    <location>
        <begin position="124"/>
        <end position="133"/>
    </location>
</feature>
<dbReference type="RefSeq" id="XP_040721365.1">
    <property type="nucleotide sequence ID" value="XM_040854605.1"/>
</dbReference>
<evidence type="ECO:0000313" key="3">
    <source>
        <dbReference type="Proteomes" id="UP000193689"/>
    </source>
</evidence>
<accession>A0A1Y2EJN1</accession>
<keyword evidence="3" id="KW-1185">Reference proteome</keyword>
<name>A0A1Y2EJN1_9PEZI</name>
<dbReference type="GeneID" id="63770817"/>
<gene>
    <name evidence="2" type="ORF">BCR38DRAFT_305179</name>
</gene>
<dbReference type="Proteomes" id="UP000193689">
    <property type="component" value="Unassembled WGS sequence"/>
</dbReference>
<dbReference type="OrthoDB" id="4898142at2759"/>
<feature type="compositionally biased region" description="Low complexity" evidence="1">
    <location>
        <begin position="27"/>
        <end position="36"/>
    </location>
</feature>
<feature type="region of interest" description="Disordered" evidence="1">
    <location>
        <begin position="88"/>
        <end position="141"/>
    </location>
</feature>
<proteinExistence type="predicted"/>
<feature type="region of interest" description="Disordered" evidence="1">
    <location>
        <begin position="1"/>
        <end position="67"/>
    </location>
</feature>
<feature type="non-terminal residue" evidence="2">
    <location>
        <position position="141"/>
    </location>
</feature>
<feature type="non-terminal residue" evidence="2">
    <location>
        <position position="1"/>
    </location>
</feature>
<comment type="caution">
    <text evidence="2">The sequence shown here is derived from an EMBL/GenBank/DDBJ whole genome shotgun (WGS) entry which is preliminary data.</text>
</comment>
<reference evidence="2 3" key="1">
    <citation type="submission" date="2016-07" db="EMBL/GenBank/DDBJ databases">
        <title>Pervasive Adenine N6-methylation of Active Genes in Fungi.</title>
        <authorList>
            <consortium name="DOE Joint Genome Institute"/>
            <person name="Mondo S.J."/>
            <person name="Dannebaum R.O."/>
            <person name="Kuo R.C."/>
            <person name="Labutti K."/>
            <person name="Haridas S."/>
            <person name="Kuo A."/>
            <person name="Salamov A."/>
            <person name="Ahrendt S.R."/>
            <person name="Lipzen A."/>
            <person name="Sullivan W."/>
            <person name="Andreopoulos W.B."/>
            <person name="Clum A."/>
            <person name="Lindquist E."/>
            <person name="Daum C."/>
            <person name="Ramamoorthy G.K."/>
            <person name="Gryganskyi A."/>
            <person name="Culley D."/>
            <person name="Magnuson J.K."/>
            <person name="James T.Y."/>
            <person name="O'Malley M.A."/>
            <person name="Stajich J.E."/>
            <person name="Spatafora J.W."/>
            <person name="Visel A."/>
            <person name="Grigoriev I.V."/>
        </authorList>
    </citation>
    <scope>NUCLEOTIDE SEQUENCE [LARGE SCALE GENOMIC DNA]</scope>
    <source>
        <strain evidence="2 3">CBS 129021</strain>
    </source>
</reference>
<dbReference type="AlphaFoldDB" id="A0A1Y2EJN1"/>
<feature type="compositionally biased region" description="Basic and acidic residues" evidence="1">
    <location>
        <begin position="109"/>
        <end position="121"/>
    </location>
</feature>
<feature type="compositionally biased region" description="Polar residues" evidence="1">
    <location>
        <begin position="45"/>
        <end position="57"/>
    </location>
</feature>
<sequence>AAKYQQDVNGGVAAPLTAETLRAVKNSASSRSTRSSGESRDESSFKQSATTRTTRSGNSDDDITIKVPRGAIVEWGNAKISCEEGGEVAISRGGNGASQRGSDRGTVYGDDRKSRAGDRPPVRTRTSSQSGSYSRGAHPGF</sequence>
<evidence type="ECO:0000256" key="1">
    <source>
        <dbReference type="SAM" id="MobiDB-lite"/>
    </source>
</evidence>
<protein>
    <submittedName>
        <fullName evidence="2">Uncharacterized protein</fullName>
    </submittedName>
</protein>